<dbReference type="Proteomes" id="UP000218887">
    <property type="component" value="Unassembled WGS sequence"/>
</dbReference>
<reference evidence="7 8" key="1">
    <citation type="submission" date="2017-08" db="EMBL/GenBank/DDBJ databases">
        <title>Virgibacillus indicus sp. nov. and Virgibacillus profoundi sp. nov, two moderately halophilic bacteria isolated from marine sediment by using the Microfluidic Streak Plate.</title>
        <authorList>
            <person name="Xu B."/>
            <person name="Hu B."/>
            <person name="Wang J."/>
            <person name="Zhu Y."/>
            <person name="Huang L."/>
            <person name="Du W."/>
            <person name="Huang Y."/>
        </authorList>
    </citation>
    <scope>NUCLEOTIDE SEQUENCE [LARGE SCALE GENOMIC DNA]</scope>
    <source>
        <strain evidence="7 8">IO3-P3-H5</strain>
    </source>
</reference>
<keyword evidence="4 7" id="KW-0808">Transferase</keyword>
<dbReference type="GO" id="GO:0016020">
    <property type="term" value="C:membrane"/>
    <property type="evidence" value="ECO:0007669"/>
    <property type="project" value="UniProtKB-SubCell"/>
</dbReference>
<protein>
    <submittedName>
        <fullName evidence="7">UDP-glucuronosyltransferase</fullName>
    </submittedName>
</protein>
<dbReference type="PANTHER" id="PTHR43025:SF3">
    <property type="entry name" value="MONOGALACTOSYLDIACYLGLYCEROL SYNTHASE 1, CHLOROPLASTIC"/>
    <property type="match status" value="1"/>
</dbReference>
<dbReference type="InterPro" id="IPR009695">
    <property type="entry name" value="Diacylglyc_glucosyltr_N"/>
</dbReference>
<organism evidence="7 8">
    <name type="scientific">Virgibacillus profundi</name>
    <dbReference type="NCBI Taxonomy" id="2024555"/>
    <lineage>
        <taxon>Bacteria</taxon>
        <taxon>Bacillati</taxon>
        <taxon>Bacillota</taxon>
        <taxon>Bacilli</taxon>
        <taxon>Bacillales</taxon>
        <taxon>Bacillaceae</taxon>
        <taxon>Virgibacillus</taxon>
    </lineage>
</organism>
<comment type="subcellular location">
    <subcellularLocation>
        <location evidence="1">Membrane</location>
    </subcellularLocation>
</comment>
<dbReference type="Pfam" id="PF04101">
    <property type="entry name" value="Glyco_tran_28_C"/>
    <property type="match status" value="1"/>
</dbReference>
<dbReference type="GO" id="GO:0009247">
    <property type="term" value="P:glycolipid biosynthetic process"/>
    <property type="evidence" value="ECO:0007669"/>
    <property type="project" value="InterPro"/>
</dbReference>
<feature type="domain" description="Diacylglycerol glucosyltransferase N-terminal" evidence="6">
    <location>
        <begin position="21"/>
        <end position="184"/>
    </location>
</feature>
<evidence type="ECO:0000256" key="1">
    <source>
        <dbReference type="ARBA" id="ARBA00004370"/>
    </source>
</evidence>
<dbReference type="GO" id="GO:0016758">
    <property type="term" value="F:hexosyltransferase activity"/>
    <property type="evidence" value="ECO:0007669"/>
    <property type="project" value="InterPro"/>
</dbReference>
<comment type="caution">
    <text evidence="7">The sequence shown here is derived from an EMBL/GenBank/DDBJ whole genome shotgun (WGS) entry which is preliminary data.</text>
</comment>
<keyword evidence="3" id="KW-0328">Glycosyltransferase</keyword>
<dbReference type="Pfam" id="PF06925">
    <property type="entry name" value="MGDG_synth"/>
    <property type="match status" value="1"/>
</dbReference>
<dbReference type="EMBL" id="NPOA01000002">
    <property type="protein sequence ID" value="PAV31042.1"/>
    <property type="molecule type" value="Genomic_DNA"/>
</dbReference>
<comment type="similarity">
    <text evidence="2">Belongs to the glycosyltransferase 28 family.</text>
</comment>
<accession>A0A2A2IHN5</accession>
<feature type="domain" description="Glycosyl transferase family 28 C-terminal" evidence="5">
    <location>
        <begin position="203"/>
        <end position="293"/>
    </location>
</feature>
<evidence type="ECO:0000313" key="7">
    <source>
        <dbReference type="EMBL" id="PAV31042.1"/>
    </source>
</evidence>
<evidence type="ECO:0000259" key="6">
    <source>
        <dbReference type="Pfam" id="PF06925"/>
    </source>
</evidence>
<evidence type="ECO:0000313" key="8">
    <source>
        <dbReference type="Proteomes" id="UP000218887"/>
    </source>
</evidence>
<keyword evidence="8" id="KW-1185">Reference proteome</keyword>
<name>A0A2A2IHN5_9BACI</name>
<dbReference type="OrthoDB" id="9815663at2"/>
<dbReference type="SUPFAM" id="SSF53756">
    <property type="entry name" value="UDP-Glycosyltransferase/glycogen phosphorylase"/>
    <property type="match status" value="1"/>
</dbReference>
<evidence type="ECO:0000259" key="5">
    <source>
        <dbReference type="Pfam" id="PF04101"/>
    </source>
</evidence>
<gene>
    <name evidence="7" type="ORF">CIL05_04870</name>
</gene>
<dbReference type="InterPro" id="IPR050519">
    <property type="entry name" value="Glycosyltransf_28_UgtP"/>
</dbReference>
<dbReference type="AlphaFoldDB" id="A0A2A2IHN5"/>
<evidence type="ECO:0000256" key="2">
    <source>
        <dbReference type="ARBA" id="ARBA00006962"/>
    </source>
</evidence>
<evidence type="ECO:0000256" key="3">
    <source>
        <dbReference type="ARBA" id="ARBA00022676"/>
    </source>
</evidence>
<dbReference type="RefSeq" id="WP_095654373.1">
    <property type="nucleotide sequence ID" value="NZ_NPOA01000002.1"/>
</dbReference>
<proteinExistence type="inferred from homology"/>
<sequence length="370" mass="42357">MEESVKNEALFLPFMQIPTGHHHVADALMYELRKDMRCDKVDILSYSYGRMEKVVSSTYLRWIKIMPGVYDWLYDHLAYKKLSKRNRQILYETLFMYFFKRLVNEHEPGIMFCTHALPSNIASVLKQKKKLNAITINVYTDFFVNRVWGVDGIDYHFVPSIHVKEFLQSIGVEEKRIFITGIPVHPAFESKSGGQKEGNEIAVLVTGGSLGVGEIDKLLPAQPSSSKLHYYVLCGENKLLYNQLNAKRSRSITPIPYVKSKEKMNLLYERVDAVLTKPGGVTVSECLIKRKPIFVSKALPGQEKINLNQLKALGVVIPLEARDDSVENQIVTFFTDISIQKAYEGKISTYHKNLEKNSIHTIMDQILKKH</sequence>
<dbReference type="PANTHER" id="PTHR43025">
    <property type="entry name" value="MONOGALACTOSYLDIACYLGLYCEROL SYNTHASE"/>
    <property type="match status" value="1"/>
</dbReference>
<dbReference type="InterPro" id="IPR007235">
    <property type="entry name" value="Glyco_trans_28_C"/>
</dbReference>
<dbReference type="Gene3D" id="3.40.50.2000">
    <property type="entry name" value="Glycogen Phosphorylase B"/>
    <property type="match status" value="1"/>
</dbReference>
<evidence type="ECO:0000256" key="4">
    <source>
        <dbReference type="ARBA" id="ARBA00022679"/>
    </source>
</evidence>